<keyword evidence="3" id="KW-1185">Reference proteome</keyword>
<protein>
    <recommendedName>
        <fullName evidence="1">HD domain-containing protein</fullName>
    </recommendedName>
</protein>
<dbReference type="InterPro" id="IPR006674">
    <property type="entry name" value="HD_domain"/>
</dbReference>
<dbReference type="SUPFAM" id="SSF109604">
    <property type="entry name" value="HD-domain/PDEase-like"/>
    <property type="match status" value="1"/>
</dbReference>
<reference evidence="2" key="1">
    <citation type="journal article" date="2014" name="Int. J. Syst. Evol. Microbiol.">
        <title>Complete genome sequence of Corynebacterium casei LMG S-19264T (=DSM 44701T), isolated from a smear-ripened cheese.</title>
        <authorList>
            <consortium name="US DOE Joint Genome Institute (JGI-PGF)"/>
            <person name="Walter F."/>
            <person name="Albersmeier A."/>
            <person name="Kalinowski J."/>
            <person name="Ruckert C."/>
        </authorList>
    </citation>
    <scope>NUCLEOTIDE SEQUENCE</scope>
    <source>
        <strain evidence="2">JCM 3131</strain>
    </source>
</reference>
<dbReference type="AlphaFoldDB" id="A0A918EXM7"/>
<comment type="caution">
    <text evidence="2">The sequence shown here is derived from an EMBL/GenBank/DDBJ whole genome shotgun (WGS) entry which is preliminary data.</text>
</comment>
<evidence type="ECO:0000313" key="2">
    <source>
        <dbReference type="EMBL" id="GGQ82796.1"/>
    </source>
</evidence>
<name>A0A918EXM7_9ACTN</name>
<dbReference type="Pfam" id="PF13023">
    <property type="entry name" value="HD_3"/>
    <property type="match status" value="1"/>
</dbReference>
<dbReference type="RefSeq" id="WP_229821370.1">
    <property type="nucleotide sequence ID" value="NZ_BMQK01000020.1"/>
</dbReference>
<evidence type="ECO:0000313" key="3">
    <source>
        <dbReference type="Proteomes" id="UP000620156"/>
    </source>
</evidence>
<dbReference type="Proteomes" id="UP000620156">
    <property type="component" value="Unassembled WGS sequence"/>
</dbReference>
<reference evidence="2" key="2">
    <citation type="submission" date="2020-09" db="EMBL/GenBank/DDBJ databases">
        <authorList>
            <person name="Sun Q."/>
            <person name="Ohkuma M."/>
        </authorList>
    </citation>
    <scope>NUCLEOTIDE SEQUENCE</scope>
    <source>
        <strain evidence="2">JCM 3131</strain>
    </source>
</reference>
<dbReference type="Gene3D" id="1.10.3210.10">
    <property type="entry name" value="Hypothetical protein af1432"/>
    <property type="match status" value="1"/>
</dbReference>
<dbReference type="EMBL" id="BMQK01000020">
    <property type="protein sequence ID" value="GGQ82796.1"/>
    <property type="molecule type" value="Genomic_DNA"/>
</dbReference>
<gene>
    <name evidence="2" type="ORF">GCM10010145_60530</name>
</gene>
<organism evidence="2 3">
    <name type="scientific">Streptomyces ruber</name>
    <dbReference type="NCBI Taxonomy" id="83378"/>
    <lineage>
        <taxon>Bacteria</taxon>
        <taxon>Bacillati</taxon>
        <taxon>Actinomycetota</taxon>
        <taxon>Actinomycetes</taxon>
        <taxon>Kitasatosporales</taxon>
        <taxon>Streptomycetaceae</taxon>
        <taxon>Streptomyces</taxon>
    </lineage>
</organism>
<accession>A0A918EXM7</accession>
<proteinExistence type="predicted"/>
<feature type="domain" description="HD" evidence="1">
    <location>
        <begin position="171"/>
        <end position="288"/>
    </location>
</feature>
<evidence type="ECO:0000259" key="1">
    <source>
        <dbReference type="Pfam" id="PF13023"/>
    </source>
</evidence>
<sequence length="330" mass="34295">MTRAAPRPVRPAPVEAEVPREAVRAVVPLLREIGDLKRVRTAAGGGASMAERAFRRSWAELVRPDADPCEVAVRAGAAAVAGARLAGIDGPVLRRCGLTADEAVAVLERSVAQHAGRVGPLTSASLRGALPDLVADPAEEARAGPVPEFVAALCAQPRAGATCPGRPRLMVEPPESHGDHCWAVAVHGVLLAEAFGADPGDVFLLGLAHHLHNAVLPDAGFTGEELLGGQLPAVVARLTRERLAALPPSLAARLEPLLAARDAADTPVARAFHAADVLDRVLQVRHHARAAAFTAEQALDDLDLVHPCAVYGFHRAVLDAADAADAAETV</sequence>